<dbReference type="EMBL" id="JAVUPU010000007">
    <property type="protein sequence ID" value="MDT9600066.1"/>
    <property type="molecule type" value="Genomic_DNA"/>
</dbReference>
<dbReference type="Gene3D" id="3.40.50.2300">
    <property type="match status" value="1"/>
</dbReference>
<gene>
    <name evidence="3" type="ORF">RQX22_13985</name>
</gene>
<dbReference type="InterPro" id="IPR011006">
    <property type="entry name" value="CheY-like_superfamily"/>
</dbReference>
<comment type="caution">
    <text evidence="1">Lacks conserved residue(s) required for the propagation of feature annotation.</text>
</comment>
<evidence type="ECO:0000313" key="4">
    <source>
        <dbReference type="Proteomes" id="UP001259572"/>
    </source>
</evidence>
<evidence type="ECO:0000313" key="3">
    <source>
        <dbReference type="EMBL" id="MDT9600066.1"/>
    </source>
</evidence>
<dbReference type="Proteomes" id="UP001259572">
    <property type="component" value="Unassembled WGS sequence"/>
</dbReference>
<dbReference type="PROSITE" id="PS50110">
    <property type="entry name" value="RESPONSE_REGULATORY"/>
    <property type="match status" value="1"/>
</dbReference>
<feature type="domain" description="Response regulatory" evidence="2">
    <location>
        <begin position="2"/>
        <end position="112"/>
    </location>
</feature>
<dbReference type="Pfam" id="PF00072">
    <property type="entry name" value="Response_reg"/>
    <property type="match status" value="1"/>
</dbReference>
<dbReference type="InterPro" id="IPR001789">
    <property type="entry name" value="Sig_transdc_resp-reg_receiver"/>
</dbReference>
<keyword evidence="4" id="KW-1185">Reference proteome</keyword>
<protein>
    <submittedName>
        <fullName evidence="3">Response regulator</fullName>
    </submittedName>
</protein>
<accession>A0ABU3Q9I0</accession>
<evidence type="ECO:0000256" key="1">
    <source>
        <dbReference type="PROSITE-ProRule" id="PRU00169"/>
    </source>
</evidence>
<reference evidence="3 4" key="1">
    <citation type="submission" date="2023-05" db="EMBL/GenBank/DDBJ databases">
        <authorList>
            <person name="Guo Y."/>
        </authorList>
    </citation>
    <scope>NUCLEOTIDE SEQUENCE [LARGE SCALE GENOMIC DNA]</scope>
    <source>
        <strain evidence="3 4">GR2756</strain>
    </source>
</reference>
<organism evidence="3 4">
    <name type="scientific">Sphingosinicella rhizophila</name>
    <dbReference type="NCBI Taxonomy" id="3050082"/>
    <lineage>
        <taxon>Bacteria</taxon>
        <taxon>Pseudomonadati</taxon>
        <taxon>Pseudomonadota</taxon>
        <taxon>Alphaproteobacteria</taxon>
        <taxon>Sphingomonadales</taxon>
        <taxon>Sphingosinicellaceae</taxon>
        <taxon>Sphingosinicella</taxon>
    </lineage>
</organism>
<name>A0ABU3Q9I0_9SPHN</name>
<sequence length="113" mass="12337">MHALIIEQNAWIAMAIEDALRELGFTSFDVADCAEEAAALALRRCPDLISSSLRLGTKQGIDAVRSICAGRGTRMVFVTTTAWQVREDHPDVHVVQKPFQPATLKSVVAQAMT</sequence>
<evidence type="ECO:0000259" key="2">
    <source>
        <dbReference type="PROSITE" id="PS50110"/>
    </source>
</evidence>
<comment type="caution">
    <text evidence="3">The sequence shown here is derived from an EMBL/GenBank/DDBJ whole genome shotgun (WGS) entry which is preliminary data.</text>
</comment>
<dbReference type="SUPFAM" id="SSF52172">
    <property type="entry name" value="CheY-like"/>
    <property type="match status" value="1"/>
</dbReference>
<proteinExistence type="predicted"/>